<dbReference type="Pfam" id="PF02311">
    <property type="entry name" value="AraC_binding"/>
    <property type="match status" value="1"/>
</dbReference>
<dbReference type="InterPro" id="IPR014710">
    <property type="entry name" value="RmlC-like_jellyroll"/>
</dbReference>
<dbReference type="GO" id="GO:0043565">
    <property type="term" value="F:sequence-specific DNA binding"/>
    <property type="evidence" value="ECO:0007669"/>
    <property type="project" value="InterPro"/>
</dbReference>
<dbReference type="PANTHER" id="PTHR43280:SF28">
    <property type="entry name" value="HTH-TYPE TRANSCRIPTIONAL ACTIVATOR RHAS"/>
    <property type="match status" value="1"/>
</dbReference>
<dbReference type="STRING" id="29529.SAMN04488122_1908"/>
<organism evidence="3 4">
    <name type="scientific">Chitinophaga arvensicola</name>
    <dbReference type="NCBI Taxonomy" id="29529"/>
    <lineage>
        <taxon>Bacteria</taxon>
        <taxon>Pseudomonadati</taxon>
        <taxon>Bacteroidota</taxon>
        <taxon>Chitinophagia</taxon>
        <taxon>Chitinophagales</taxon>
        <taxon>Chitinophagaceae</taxon>
        <taxon>Chitinophaga</taxon>
    </lineage>
</organism>
<dbReference type="GO" id="GO:0003700">
    <property type="term" value="F:DNA-binding transcription factor activity"/>
    <property type="evidence" value="ECO:0007669"/>
    <property type="project" value="InterPro"/>
</dbReference>
<accession>A0A1I0QYE5</accession>
<reference evidence="4" key="1">
    <citation type="submission" date="2016-10" db="EMBL/GenBank/DDBJ databases">
        <authorList>
            <person name="Varghese N."/>
            <person name="Submissions S."/>
        </authorList>
    </citation>
    <scope>NUCLEOTIDE SEQUENCE [LARGE SCALE GENOMIC DNA]</scope>
    <source>
        <strain evidence="4">DSM 3695</strain>
    </source>
</reference>
<keyword evidence="4" id="KW-1185">Reference proteome</keyword>
<dbReference type="InterPro" id="IPR018060">
    <property type="entry name" value="HTH_AraC"/>
</dbReference>
<dbReference type="InterPro" id="IPR037923">
    <property type="entry name" value="HTH-like"/>
</dbReference>
<evidence type="ECO:0000256" key="1">
    <source>
        <dbReference type="ARBA" id="ARBA00023125"/>
    </source>
</evidence>
<dbReference type="EMBL" id="FOJG01000001">
    <property type="protein sequence ID" value="SEW32868.1"/>
    <property type="molecule type" value="Genomic_DNA"/>
</dbReference>
<name>A0A1I0QYE5_9BACT</name>
<proteinExistence type="predicted"/>
<dbReference type="OrthoDB" id="636258at2"/>
<evidence type="ECO:0000313" key="3">
    <source>
        <dbReference type="EMBL" id="SEW32868.1"/>
    </source>
</evidence>
<dbReference type="Pfam" id="PF12833">
    <property type="entry name" value="HTH_18"/>
    <property type="match status" value="1"/>
</dbReference>
<dbReference type="PROSITE" id="PS01124">
    <property type="entry name" value="HTH_ARAC_FAMILY_2"/>
    <property type="match status" value="1"/>
</dbReference>
<dbReference type="Proteomes" id="UP000199310">
    <property type="component" value="Unassembled WGS sequence"/>
</dbReference>
<evidence type="ECO:0000259" key="2">
    <source>
        <dbReference type="PROSITE" id="PS01124"/>
    </source>
</evidence>
<sequence length="298" mass="34864">MALIQRCFITYLYGMEQVHDPFSISTVTLDHWEKRNRRNNFFELVYILEGSGEQQVEYTRSAYRQGSIFLLPSSDCHTYRIAEKTTFLFIRFNASFFSGEQDCVIDFGKWFCRLNFILGNYSRRAGELITGENDKAHLVRLLELLMYEQQSADNHSRRIMQGLMVAVLELIARNVADVLPGELNGENKRFAEVLLHIQYHLLDEDKISPTYLSQRFNISATYFSEYFKRNAGETFQEFVLRSKLKLAEAKALFTDTSFKEIAWDLGFTDSSHLNKMMRRFYHKGMSEIRKGVVHEDAN</sequence>
<dbReference type="AlphaFoldDB" id="A0A1I0QYE5"/>
<keyword evidence="1" id="KW-0238">DNA-binding</keyword>
<dbReference type="SUPFAM" id="SSF51215">
    <property type="entry name" value="Regulatory protein AraC"/>
    <property type="match status" value="1"/>
</dbReference>
<protein>
    <submittedName>
        <fullName evidence="3">AraC-like ligand binding domain-containing protein</fullName>
    </submittedName>
</protein>
<dbReference type="Gene3D" id="2.60.120.10">
    <property type="entry name" value="Jelly Rolls"/>
    <property type="match status" value="1"/>
</dbReference>
<dbReference type="PANTHER" id="PTHR43280">
    <property type="entry name" value="ARAC-FAMILY TRANSCRIPTIONAL REGULATOR"/>
    <property type="match status" value="1"/>
</dbReference>
<dbReference type="SMART" id="SM00342">
    <property type="entry name" value="HTH_ARAC"/>
    <property type="match status" value="1"/>
</dbReference>
<evidence type="ECO:0000313" key="4">
    <source>
        <dbReference type="Proteomes" id="UP000199310"/>
    </source>
</evidence>
<gene>
    <name evidence="3" type="ORF">SAMN04488122_1908</name>
</gene>
<dbReference type="InterPro" id="IPR003313">
    <property type="entry name" value="AraC-bd"/>
</dbReference>
<feature type="domain" description="HTH araC/xylS-type" evidence="2">
    <location>
        <begin position="191"/>
        <end position="291"/>
    </location>
</feature>
<dbReference type="Gene3D" id="1.10.10.60">
    <property type="entry name" value="Homeodomain-like"/>
    <property type="match status" value="2"/>
</dbReference>